<organism evidence="2 3">
    <name type="scientific">Symbiodinium microadriaticum</name>
    <name type="common">Dinoflagellate</name>
    <name type="synonym">Zooxanthella microadriatica</name>
    <dbReference type="NCBI Taxonomy" id="2951"/>
    <lineage>
        <taxon>Eukaryota</taxon>
        <taxon>Sar</taxon>
        <taxon>Alveolata</taxon>
        <taxon>Dinophyceae</taxon>
        <taxon>Suessiales</taxon>
        <taxon>Symbiodiniaceae</taxon>
        <taxon>Symbiodinium</taxon>
    </lineage>
</organism>
<comment type="caution">
    <text evidence="2">The sequence shown here is derived from an EMBL/GenBank/DDBJ whole genome shotgun (WGS) entry which is preliminary data.</text>
</comment>
<name>A0A1Q9E313_SYMMI</name>
<protein>
    <submittedName>
        <fullName evidence="2">Uncharacterized protein</fullName>
    </submittedName>
</protein>
<accession>A0A1Q9E313</accession>
<evidence type="ECO:0000313" key="2">
    <source>
        <dbReference type="EMBL" id="OLQ01816.1"/>
    </source>
</evidence>
<reference evidence="2 3" key="1">
    <citation type="submission" date="2016-02" db="EMBL/GenBank/DDBJ databases">
        <title>Genome analysis of coral dinoflagellate symbionts highlights evolutionary adaptations to a symbiotic lifestyle.</title>
        <authorList>
            <person name="Aranda M."/>
            <person name="Li Y."/>
            <person name="Liew Y.J."/>
            <person name="Baumgarten S."/>
            <person name="Simakov O."/>
            <person name="Wilson M."/>
            <person name="Piel J."/>
            <person name="Ashoor H."/>
            <person name="Bougouffa S."/>
            <person name="Bajic V.B."/>
            <person name="Ryu T."/>
            <person name="Ravasi T."/>
            <person name="Bayer T."/>
            <person name="Micklem G."/>
            <person name="Kim H."/>
            <person name="Bhak J."/>
            <person name="Lajeunesse T.C."/>
            <person name="Voolstra C.R."/>
        </authorList>
    </citation>
    <scope>NUCLEOTIDE SEQUENCE [LARGE SCALE GENOMIC DNA]</scope>
    <source>
        <strain evidence="2 3">CCMP2467</strain>
    </source>
</reference>
<dbReference type="EMBL" id="LSRX01000280">
    <property type="protein sequence ID" value="OLQ01816.1"/>
    <property type="molecule type" value="Genomic_DNA"/>
</dbReference>
<proteinExistence type="predicted"/>
<keyword evidence="1" id="KW-0472">Membrane</keyword>
<keyword evidence="1" id="KW-1133">Transmembrane helix</keyword>
<keyword evidence="1" id="KW-0812">Transmembrane</keyword>
<sequence length="75" mass="7518">MTASGSASVLLAVTLVLFLEVRVVVVLAVFVLGHLYGGGHGMESVGDGAELLVGESVLEGGSSHVGAPEILEGEQ</sequence>
<evidence type="ECO:0000313" key="3">
    <source>
        <dbReference type="Proteomes" id="UP000186817"/>
    </source>
</evidence>
<gene>
    <name evidence="2" type="ORF">AK812_SmicGene15393</name>
</gene>
<dbReference type="AlphaFoldDB" id="A0A1Q9E313"/>
<feature type="transmembrane region" description="Helical" evidence="1">
    <location>
        <begin position="6"/>
        <end position="32"/>
    </location>
</feature>
<evidence type="ECO:0000256" key="1">
    <source>
        <dbReference type="SAM" id="Phobius"/>
    </source>
</evidence>
<keyword evidence="3" id="KW-1185">Reference proteome</keyword>
<dbReference type="Proteomes" id="UP000186817">
    <property type="component" value="Unassembled WGS sequence"/>
</dbReference>